<sequence length="847" mass="92248">MEQTEVFVEEGFLAQEDYDTTLDATIDAADVEVDEFDFQLDGVFETENVSTEANIGDSADVPIDFEIGYDDDEVRAATKEISTGYRDEISYDDEEPTATEPEPEPEPDVSVAGGGGSSTLDLGVSMGKSEEHTESFPEALDNSAQSFEANPEAPEAQDQNVPEHTRVTSLPRTFESPQEEESVDPQNSNGDATRKSSLSGASINPVSGVDELDQDAADMLEFSHPFPVVEVLYNECRYSLFGSPNDDPDSYFLSDFEELDGPLSGFLNSIRDVLGDDISPLDELLVRIDSLNLEFGEKSRPKFLTRTFREIVDCHTALVDIEAIESQPLVLRLSSRPDCEERFLRLLEDAGIEGAVSQSIAESEVPQGLSQGLDERQSAEIETQEQVYDEGSDESHTDEYGLEADTSATHDIGGAAKVALVANEGESGDNHPESAANPESPADEFGDEYGFEAGTLGLQGGEGFAELEVDVAGQFDDNDAPEQASHDNDLLLDFTEQPFGEHGLNQLGDEVGGITDQLTAASKEGGSILGENSHGNTPYFISSTECAPLASKYPAKKSSSVFFDDDGFFVDYSDDEDGASHTHQPGEKRKALASASQPAIKRLKSEDTFMDEIDYSEDDYEPFSSAAKKARTVSRVETASGGKPEAGITTGDDATQSRIVQASLQIQSPPELVSLGCRQNAYTAHCGLFYRLHLRQISDFDSYLSSNTDEDFSDVEDAFTRHNHPHEQSGGEYDEYTGDYKATENAHTSATSTINGDEIDYDENDLATESFILGEDTHDEWDQAHGTANDEIDWENDGDEESVEPNEPSPALTPSSLSVKRSRLDGAEGLADESGMEWLLLRYVEVC</sequence>
<proteinExistence type="predicted"/>
<gene>
    <name evidence="2" type="ORF">B0T24DRAFT_663706</name>
</gene>
<comment type="caution">
    <text evidence="2">The sequence shown here is derived from an EMBL/GenBank/DDBJ whole genome shotgun (WGS) entry which is preliminary data.</text>
</comment>
<feature type="region of interest" description="Disordered" evidence="1">
    <location>
        <begin position="790"/>
        <end position="820"/>
    </location>
</feature>
<keyword evidence="3" id="KW-1185">Reference proteome</keyword>
<reference evidence="2" key="1">
    <citation type="journal article" date="2023" name="Mol. Phylogenet. Evol.">
        <title>Genome-scale phylogeny and comparative genomics of the fungal order Sordariales.</title>
        <authorList>
            <person name="Hensen N."/>
            <person name="Bonometti L."/>
            <person name="Westerberg I."/>
            <person name="Brannstrom I.O."/>
            <person name="Guillou S."/>
            <person name="Cros-Aarteil S."/>
            <person name="Calhoun S."/>
            <person name="Haridas S."/>
            <person name="Kuo A."/>
            <person name="Mondo S."/>
            <person name="Pangilinan J."/>
            <person name="Riley R."/>
            <person name="LaButti K."/>
            <person name="Andreopoulos B."/>
            <person name="Lipzen A."/>
            <person name="Chen C."/>
            <person name="Yan M."/>
            <person name="Daum C."/>
            <person name="Ng V."/>
            <person name="Clum A."/>
            <person name="Steindorff A."/>
            <person name="Ohm R.A."/>
            <person name="Martin F."/>
            <person name="Silar P."/>
            <person name="Natvig D.O."/>
            <person name="Lalanne C."/>
            <person name="Gautier V."/>
            <person name="Ament-Velasquez S.L."/>
            <person name="Kruys A."/>
            <person name="Hutchinson M.I."/>
            <person name="Powell A.J."/>
            <person name="Barry K."/>
            <person name="Miller A.N."/>
            <person name="Grigoriev I.V."/>
            <person name="Debuchy R."/>
            <person name="Gladieux P."/>
            <person name="Hiltunen Thoren M."/>
            <person name="Johannesson H."/>
        </authorList>
    </citation>
    <scope>NUCLEOTIDE SEQUENCE</scope>
    <source>
        <strain evidence="2">CBS 958.72</strain>
    </source>
</reference>
<evidence type="ECO:0000313" key="3">
    <source>
        <dbReference type="Proteomes" id="UP001287356"/>
    </source>
</evidence>
<feature type="compositionally biased region" description="Basic and acidic residues" evidence="1">
    <location>
        <begin position="578"/>
        <end position="590"/>
    </location>
</feature>
<organism evidence="2 3">
    <name type="scientific">Lasiosphaeria ovina</name>
    <dbReference type="NCBI Taxonomy" id="92902"/>
    <lineage>
        <taxon>Eukaryota</taxon>
        <taxon>Fungi</taxon>
        <taxon>Dikarya</taxon>
        <taxon>Ascomycota</taxon>
        <taxon>Pezizomycotina</taxon>
        <taxon>Sordariomycetes</taxon>
        <taxon>Sordariomycetidae</taxon>
        <taxon>Sordariales</taxon>
        <taxon>Lasiosphaeriaceae</taxon>
        <taxon>Lasiosphaeria</taxon>
    </lineage>
</organism>
<dbReference type="EMBL" id="JAULSN010000002">
    <property type="protein sequence ID" value="KAK3379547.1"/>
    <property type="molecule type" value="Genomic_DNA"/>
</dbReference>
<evidence type="ECO:0000313" key="2">
    <source>
        <dbReference type="EMBL" id="KAK3379547.1"/>
    </source>
</evidence>
<feature type="compositionally biased region" description="Polar residues" evidence="1">
    <location>
        <begin position="184"/>
        <end position="205"/>
    </location>
</feature>
<feature type="compositionally biased region" description="Acidic residues" evidence="1">
    <location>
        <begin position="441"/>
        <end position="450"/>
    </location>
</feature>
<feature type="region of interest" description="Disordered" evidence="1">
    <location>
        <begin position="574"/>
        <end position="597"/>
    </location>
</feature>
<feature type="region of interest" description="Disordered" evidence="1">
    <location>
        <begin position="76"/>
        <end position="207"/>
    </location>
</feature>
<name>A0AAE0KNM2_9PEZI</name>
<dbReference type="AlphaFoldDB" id="A0AAE0KNM2"/>
<feature type="compositionally biased region" description="Acidic residues" evidence="1">
    <location>
        <begin position="790"/>
        <end position="804"/>
    </location>
</feature>
<reference evidence="2" key="2">
    <citation type="submission" date="2023-06" db="EMBL/GenBank/DDBJ databases">
        <authorList>
            <consortium name="Lawrence Berkeley National Laboratory"/>
            <person name="Haridas S."/>
            <person name="Hensen N."/>
            <person name="Bonometti L."/>
            <person name="Westerberg I."/>
            <person name="Brannstrom I.O."/>
            <person name="Guillou S."/>
            <person name="Cros-Aarteil S."/>
            <person name="Calhoun S."/>
            <person name="Kuo A."/>
            <person name="Mondo S."/>
            <person name="Pangilinan J."/>
            <person name="Riley R."/>
            <person name="Labutti K."/>
            <person name="Andreopoulos B."/>
            <person name="Lipzen A."/>
            <person name="Chen C."/>
            <person name="Yanf M."/>
            <person name="Daum C."/>
            <person name="Ng V."/>
            <person name="Clum A."/>
            <person name="Steindorff A."/>
            <person name="Ohm R."/>
            <person name="Martin F."/>
            <person name="Silar P."/>
            <person name="Natvig D."/>
            <person name="Lalanne C."/>
            <person name="Gautier V."/>
            <person name="Ament-Velasquez S.L."/>
            <person name="Kruys A."/>
            <person name="Hutchinson M.I."/>
            <person name="Powell A.J."/>
            <person name="Barry K."/>
            <person name="Miller A.N."/>
            <person name="Grigoriev I.V."/>
            <person name="Debuchy R."/>
            <person name="Gladieux P."/>
            <person name="Thoren M.H."/>
            <person name="Johannesson H."/>
        </authorList>
    </citation>
    <scope>NUCLEOTIDE SEQUENCE</scope>
    <source>
        <strain evidence="2">CBS 958.72</strain>
    </source>
</reference>
<protein>
    <submittedName>
        <fullName evidence="2">Uncharacterized protein</fullName>
    </submittedName>
</protein>
<dbReference type="Proteomes" id="UP001287356">
    <property type="component" value="Unassembled WGS sequence"/>
</dbReference>
<feature type="region of interest" description="Disordered" evidence="1">
    <location>
        <begin position="358"/>
        <end position="398"/>
    </location>
</feature>
<feature type="region of interest" description="Disordered" evidence="1">
    <location>
        <begin position="425"/>
        <end position="458"/>
    </location>
</feature>
<feature type="compositionally biased region" description="Acidic residues" evidence="1">
    <location>
        <begin position="90"/>
        <end position="107"/>
    </location>
</feature>
<evidence type="ECO:0000256" key="1">
    <source>
        <dbReference type="SAM" id="MobiDB-lite"/>
    </source>
</evidence>
<accession>A0AAE0KNM2</accession>